<evidence type="ECO:0000313" key="8">
    <source>
        <dbReference type="Proteomes" id="UP001206925"/>
    </source>
</evidence>
<evidence type="ECO:0000259" key="6">
    <source>
        <dbReference type="PROSITE" id="PS51775"/>
    </source>
</evidence>
<dbReference type="Pfam" id="PF04576">
    <property type="entry name" value="Zein-binding"/>
    <property type="match status" value="1"/>
</dbReference>
<dbReference type="EMBL" id="JAMZMK010006526">
    <property type="protein sequence ID" value="KAI7748429.1"/>
    <property type="molecule type" value="Genomic_DNA"/>
</dbReference>
<keyword evidence="3" id="KW-1133">Transmembrane helix</keyword>
<evidence type="ECO:0000256" key="5">
    <source>
        <dbReference type="SAM" id="MobiDB-lite"/>
    </source>
</evidence>
<proteinExistence type="predicted"/>
<dbReference type="PROSITE" id="PS51775">
    <property type="entry name" value="GTD_BINDING"/>
    <property type="match status" value="1"/>
</dbReference>
<dbReference type="GO" id="GO:0080115">
    <property type="term" value="F:myosin XI tail binding"/>
    <property type="evidence" value="ECO:0007669"/>
    <property type="project" value="UniProtKB-ARBA"/>
</dbReference>
<evidence type="ECO:0000313" key="7">
    <source>
        <dbReference type="EMBL" id="KAI7748429.1"/>
    </source>
</evidence>
<feature type="domain" description="GTD-binding" evidence="6">
    <location>
        <begin position="394"/>
        <end position="451"/>
    </location>
</feature>
<dbReference type="Proteomes" id="UP001206925">
    <property type="component" value="Unassembled WGS sequence"/>
</dbReference>
<feature type="compositionally biased region" description="Polar residues" evidence="5">
    <location>
        <begin position="177"/>
        <end position="193"/>
    </location>
</feature>
<evidence type="ECO:0000256" key="3">
    <source>
        <dbReference type="ARBA" id="ARBA00022989"/>
    </source>
</evidence>
<name>A0AAD5CWV5_AMBAR</name>
<dbReference type="InterPro" id="IPR039306">
    <property type="entry name" value="MYOB"/>
</dbReference>
<organism evidence="7 8">
    <name type="scientific">Ambrosia artemisiifolia</name>
    <name type="common">Common ragweed</name>
    <dbReference type="NCBI Taxonomy" id="4212"/>
    <lineage>
        <taxon>Eukaryota</taxon>
        <taxon>Viridiplantae</taxon>
        <taxon>Streptophyta</taxon>
        <taxon>Embryophyta</taxon>
        <taxon>Tracheophyta</taxon>
        <taxon>Spermatophyta</taxon>
        <taxon>Magnoliopsida</taxon>
        <taxon>eudicotyledons</taxon>
        <taxon>Gunneridae</taxon>
        <taxon>Pentapetalae</taxon>
        <taxon>asterids</taxon>
        <taxon>campanulids</taxon>
        <taxon>Asterales</taxon>
        <taxon>Asteraceae</taxon>
        <taxon>Asteroideae</taxon>
        <taxon>Heliantheae alliance</taxon>
        <taxon>Heliantheae</taxon>
        <taxon>Ambrosia</taxon>
    </lineage>
</organism>
<evidence type="ECO:0000256" key="2">
    <source>
        <dbReference type="ARBA" id="ARBA00022692"/>
    </source>
</evidence>
<gene>
    <name evidence="7" type="ORF">M8C21_007587</name>
</gene>
<evidence type="ECO:0000256" key="1">
    <source>
        <dbReference type="ARBA" id="ARBA00004167"/>
    </source>
</evidence>
<dbReference type="InterPro" id="IPR007656">
    <property type="entry name" value="GTD-bd"/>
</dbReference>
<reference evidence="7" key="1">
    <citation type="submission" date="2022-06" db="EMBL/GenBank/DDBJ databases">
        <title>Uncovering the hologenomic basis of an extraordinary plant invasion.</title>
        <authorList>
            <person name="Bieker V.C."/>
            <person name="Martin M.D."/>
            <person name="Gilbert T."/>
            <person name="Hodgins K."/>
            <person name="Battlay P."/>
            <person name="Petersen B."/>
            <person name="Wilson J."/>
        </authorList>
    </citation>
    <scope>NUCLEOTIDE SEQUENCE</scope>
    <source>
        <strain evidence="7">AA19_3_7</strain>
        <tissue evidence="7">Leaf</tissue>
    </source>
</reference>
<keyword evidence="4" id="KW-0472">Membrane</keyword>
<feature type="region of interest" description="Disordered" evidence="5">
    <location>
        <begin position="150"/>
        <end position="193"/>
    </location>
</feature>
<feature type="compositionally biased region" description="Basic and acidic residues" evidence="5">
    <location>
        <begin position="155"/>
        <end position="176"/>
    </location>
</feature>
<keyword evidence="8" id="KW-1185">Reference proteome</keyword>
<protein>
    <recommendedName>
        <fullName evidence="6">GTD-binding domain-containing protein</fullName>
    </recommendedName>
</protein>
<dbReference type="PANTHER" id="PTHR31448">
    <property type="entry name" value="MYOSIN-BINDING PROTEIN 2"/>
    <property type="match status" value="1"/>
</dbReference>
<feature type="region of interest" description="Disordered" evidence="5">
    <location>
        <begin position="284"/>
        <end position="304"/>
    </location>
</feature>
<feature type="non-terminal residue" evidence="7">
    <location>
        <position position="451"/>
    </location>
</feature>
<feature type="non-terminal residue" evidence="7">
    <location>
        <position position="1"/>
    </location>
</feature>
<comment type="subcellular location">
    <subcellularLocation>
        <location evidence="1">Membrane</location>
        <topology evidence="1">Single-pass membrane protein</topology>
    </subcellularLocation>
</comment>
<dbReference type="PANTHER" id="PTHR31448:SF32">
    <property type="entry name" value="MYOSIN-BINDING PROTEIN 1"/>
    <property type="match status" value="1"/>
</dbReference>
<evidence type="ECO:0000256" key="4">
    <source>
        <dbReference type="ARBA" id="ARBA00023136"/>
    </source>
</evidence>
<accession>A0AAD5CWV5</accession>
<keyword evidence="2" id="KW-0812">Transmembrane</keyword>
<comment type="caution">
    <text evidence="7">The sequence shown here is derived from an EMBL/GenBank/DDBJ whole genome shotgun (WGS) entry which is preliminary data.</text>
</comment>
<dbReference type="GO" id="GO:0016020">
    <property type="term" value="C:membrane"/>
    <property type="evidence" value="ECO:0007669"/>
    <property type="project" value="UniProtKB-SubCell"/>
</dbReference>
<sequence>ICNRHKSELSSLVLCNVRENCENCRLSLANKTKNKFNDETVRLLVRKAGSNPLQNHDSLSSRICFCCSEQYVSRDSMKKVLPNSPILFHASESLFVNGEHAKSEKNIFVDESRESSKSSSIRNNKIAHASKIEYQKVDVRSDNESEIVVPLKSDSQFEGRDTDEVKWRNDENKEESSQTTEQMSVDEVSPSNNAETRADALLDKINAPITNKDMKDPITESAQSATTNGYQISNHLDLGDIDEVKWRNDENKEESSQITQMSLDEVTPSNNVETRADALLDTINPPIKNEDTKAPVTESEQSATTNGFQISNHLDLGDAYKLAISTKGRQLSGKLLDQKSFKDSSTRVGEDLKILLSHRSNDSMQFLQRRISLERNESNISFDGSVVSEIEGETLVDRLKRQVEHDKKVMGVLYKELEEERNASAVATNQAMAMINRLQEEKAALYTEALQ</sequence>
<dbReference type="AlphaFoldDB" id="A0AAD5CWV5"/>